<keyword evidence="5 7" id="KW-0472">Membrane</keyword>
<feature type="domain" description="Palmitoyltransferase DHHC" evidence="8">
    <location>
        <begin position="87"/>
        <end position="214"/>
    </location>
</feature>
<comment type="domain">
    <text evidence="7">The DHHC domain is required for palmitoyltransferase activity.</text>
</comment>
<dbReference type="GO" id="GO:0016020">
    <property type="term" value="C:membrane"/>
    <property type="evidence" value="ECO:0007669"/>
    <property type="project" value="UniProtKB-SubCell"/>
</dbReference>
<keyword evidence="2 7" id="KW-0808">Transferase</keyword>
<dbReference type="EMBL" id="CADCXV010000706">
    <property type="protein sequence ID" value="CAB0033303.1"/>
    <property type="molecule type" value="Genomic_DNA"/>
</dbReference>
<evidence type="ECO:0000256" key="1">
    <source>
        <dbReference type="ARBA" id="ARBA00004141"/>
    </source>
</evidence>
<dbReference type="InterPro" id="IPR039859">
    <property type="entry name" value="PFA4/ZDH16/20/ERF2-like"/>
</dbReference>
<keyword evidence="3 7" id="KW-0812">Transmembrane</keyword>
<dbReference type="PANTHER" id="PTHR12246">
    <property type="entry name" value="PALMITOYLTRANSFERASE ZDHHC16"/>
    <property type="match status" value="1"/>
</dbReference>
<evidence type="ECO:0000256" key="7">
    <source>
        <dbReference type="RuleBase" id="RU079119"/>
    </source>
</evidence>
<dbReference type="InterPro" id="IPR001594">
    <property type="entry name" value="Palmitoyltrfase_DHHC"/>
</dbReference>
<accession>A0A6H5I9I1</accession>
<dbReference type="OrthoDB" id="331948at2759"/>
<keyword evidence="6 7" id="KW-0012">Acyltransferase</keyword>
<evidence type="ECO:0000256" key="6">
    <source>
        <dbReference type="ARBA" id="ARBA00023315"/>
    </source>
</evidence>
<evidence type="ECO:0000256" key="2">
    <source>
        <dbReference type="ARBA" id="ARBA00022679"/>
    </source>
</evidence>
<evidence type="ECO:0000313" key="10">
    <source>
        <dbReference type="Proteomes" id="UP000479190"/>
    </source>
</evidence>
<gene>
    <name evidence="9" type="ORF">TBRA_LOCUS5220</name>
</gene>
<evidence type="ECO:0000259" key="8">
    <source>
        <dbReference type="Pfam" id="PF01529"/>
    </source>
</evidence>
<evidence type="ECO:0000256" key="4">
    <source>
        <dbReference type="ARBA" id="ARBA00022989"/>
    </source>
</evidence>
<dbReference type="GO" id="GO:0019706">
    <property type="term" value="F:protein-cysteine S-palmitoyltransferase activity"/>
    <property type="evidence" value="ECO:0007669"/>
    <property type="project" value="UniProtKB-EC"/>
</dbReference>
<keyword evidence="10" id="KW-1185">Reference proteome</keyword>
<feature type="transmembrane region" description="Helical" evidence="7">
    <location>
        <begin position="173"/>
        <end position="199"/>
    </location>
</feature>
<comment type="similarity">
    <text evidence="7">Belongs to the DHHC palmitoyltransferase family.</text>
</comment>
<protein>
    <recommendedName>
        <fullName evidence="7">Palmitoyltransferase</fullName>
        <ecNumber evidence="7">2.3.1.225</ecNumber>
    </recommendedName>
</protein>
<dbReference type="EC" id="2.3.1.225" evidence="7"/>
<sequence>MCFAVFKRICSWGPLVALAIIKLITSMTLHCCRNKLVSNGIGVTDPSFIAFMIFSGLTLYHFINSVYEGPGYLPYKWMPENFNDVKYLQACNFCNGYKAPRSHHCRRCNRCILKMDHHCPWINNCVGHKNHGYFTAFLASAVVGCCISTYILINWMITLLYMRQRIPYQFPSVLVLFLVITSIGFSIGVVVAVGMLLYFQISSIVKNQTGIESWILEKANYRRSTTAEEIFVNPYSKGWLFNIKQVVSWHCNAPGNGIDWPVAEGCDQYTLTREQLAQKYEKRKRARKYRVIKKATGSWCPISHGFKTLCSPPITDEARIKLDVGDLVIVTRWRNKWLFGEKEGVKAVVDGKDNRVRGWFPRACAIPLTERPEDNDVSNMHNCASDDEVKYLSQTHRAYRNQMRQTQFIIIQRREKKINDI</sequence>
<reference evidence="9 10" key="1">
    <citation type="submission" date="2020-02" db="EMBL/GenBank/DDBJ databases">
        <authorList>
            <person name="Ferguson B K."/>
        </authorList>
    </citation>
    <scope>NUCLEOTIDE SEQUENCE [LARGE SCALE GENOMIC DNA]</scope>
</reference>
<comment type="subcellular location">
    <subcellularLocation>
        <location evidence="1">Membrane</location>
        <topology evidence="1">Multi-pass membrane protein</topology>
    </subcellularLocation>
</comment>
<comment type="catalytic activity">
    <reaction evidence="7">
        <text>L-cysteinyl-[protein] + hexadecanoyl-CoA = S-hexadecanoyl-L-cysteinyl-[protein] + CoA</text>
        <dbReference type="Rhea" id="RHEA:36683"/>
        <dbReference type="Rhea" id="RHEA-COMP:10131"/>
        <dbReference type="Rhea" id="RHEA-COMP:11032"/>
        <dbReference type="ChEBI" id="CHEBI:29950"/>
        <dbReference type="ChEBI" id="CHEBI:57287"/>
        <dbReference type="ChEBI" id="CHEBI:57379"/>
        <dbReference type="ChEBI" id="CHEBI:74151"/>
        <dbReference type="EC" id="2.3.1.225"/>
    </reaction>
</comment>
<feature type="transmembrane region" description="Helical" evidence="7">
    <location>
        <begin position="136"/>
        <end position="161"/>
    </location>
</feature>
<evidence type="ECO:0000256" key="3">
    <source>
        <dbReference type="ARBA" id="ARBA00022692"/>
    </source>
</evidence>
<feature type="transmembrane region" description="Helical" evidence="7">
    <location>
        <begin position="43"/>
        <end position="63"/>
    </location>
</feature>
<dbReference type="PROSITE" id="PS50216">
    <property type="entry name" value="DHHC"/>
    <property type="match status" value="1"/>
</dbReference>
<evidence type="ECO:0000256" key="5">
    <source>
        <dbReference type="ARBA" id="ARBA00023136"/>
    </source>
</evidence>
<feature type="transmembrane region" description="Helical" evidence="7">
    <location>
        <begin position="12"/>
        <end position="31"/>
    </location>
</feature>
<proteinExistence type="inferred from homology"/>
<evidence type="ECO:0000313" key="9">
    <source>
        <dbReference type="EMBL" id="CAB0033303.1"/>
    </source>
</evidence>
<dbReference type="Pfam" id="PF01529">
    <property type="entry name" value="DHHC"/>
    <property type="match status" value="1"/>
</dbReference>
<keyword evidence="4 7" id="KW-1133">Transmembrane helix</keyword>
<organism evidence="9 10">
    <name type="scientific">Trichogramma brassicae</name>
    <dbReference type="NCBI Taxonomy" id="86971"/>
    <lineage>
        <taxon>Eukaryota</taxon>
        <taxon>Metazoa</taxon>
        <taxon>Ecdysozoa</taxon>
        <taxon>Arthropoda</taxon>
        <taxon>Hexapoda</taxon>
        <taxon>Insecta</taxon>
        <taxon>Pterygota</taxon>
        <taxon>Neoptera</taxon>
        <taxon>Endopterygota</taxon>
        <taxon>Hymenoptera</taxon>
        <taxon>Apocrita</taxon>
        <taxon>Proctotrupomorpha</taxon>
        <taxon>Chalcidoidea</taxon>
        <taxon>Trichogrammatidae</taxon>
        <taxon>Trichogramma</taxon>
    </lineage>
</organism>
<dbReference type="Proteomes" id="UP000479190">
    <property type="component" value="Unassembled WGS sequence"/>
</dbReference>
<dbReference type="AlphaFoldDB" id="A0A6H5I9I1"/>
<name>A0A6H5I9I1_9HYME</name>